<proteinExistence type="inferred from homology"/>
<comment type="caution">
    <text evidence="3">The sequence shown here is derived from an EMBL/GenBank/DDBJ whole genome shotgun (WGS) entry which is preliminary data.</text>
</comment>
<evidence type="ECO:0000313" key="4">
    <source>
        <dbReference type="Proteomes" id="UP001183176"/>
    </source>
</evidence>
<dbReference type="InterPro" id="IPR045857">
    <property type="entry name" value="O16G_dom_2"/>
</dbReference>
<dbReference type="Proteomes" id="UP001183176">
    <property type="component" value="Unassembled WGS sequence"/>
</dbReference>
<protein>
    <submittedName>
        <fullName evidence="3">Glycoside hydrolase family 13 protein</fullName>
    </submittedName>
</protein>
<dbReference type="PANTHER" id="PTHR10357:SF179">
    <property type="entry name" value="NEUTRAL AND BASIC AMINO ACID TRANSPORT PROTEIN RBAT"/>
    <property type="match status" value="1"/>
</dbReference>
<feature type="domain" description="Glycosyl hydrolase family 13 catalytic" evidence="2">
    <location>
        <begin position="20"/>
        <end position="419"/>
    </location>
</feature>
<evidence type="ECO:0000256" key="1">
    <source>
        <dbReference type="ARBA" id="ARBA00008061"/>
    </source>
</evidence>
<dbReference type="RefSeq" id="WP_311422365.1">
    <property type="nucleotide sequence ID" value="NZ_JAVREH010000006.1"/>
</dbReference>
<dbReference type="PANTHER" id="PTHR10357">
    <property type="entry name" value="ALPHA-AMYLASE FAMILY MEMBER"/>
    <property type="match status" value="1"/>
</dbReference>
<dbReference type="SUPFAM" id="SSF51445">
    <property type="entry name" value="(Trans)glycosidases"/>
    <property type="match status" value="1"/>
</dbReference>
<gene>
    <name evidence="3" type="ORF">RM423_07360</name>
</gene>
<sequence>MSAQDPTLDPEWWRDAVIYQIYVRSFADGNGDGVGDLAGVRSRLVYLQQLGVDAIWFTPWYASPMADGGYDVADYRRIDPAFGDLEQARSLIAEAAELGIRTIVDIVPNHVSDQHAWFQEALQAEPGSPARDRFWFRPGRGPSGDEAPNGWTSNFGGSTWTRAKNPDGTPGEWYLHLFAPEQPDLNWNHPDVRAEHEDLLRFWFDLGAAGVRIDSAALLLKDPQLPEVPAAVVPGSHPYEDRDELHEVYRSWRAVADSYPGGRLLVGEIWLPDAERFAKYLRPDELHTAFNFDFLSCPWQRDALVASIASTLSAHAPVHAPATWVLSNHDVTRPVTRYGRADTSFSFAAKRAATWTDLDLGNRRARAAALLAMALPGSLYLYQGEELGLPEVEDIAEDALQDPMHFRSGGIDPGRDGCRVPLPWSGDAPPYGFSPAGTGPSPWLPQPDDWSGFTVSDQISDITSMLTLYRSALAIRRSQPHLRDSAPDWLEAGDGALLFRRGTDFGCLVNFGPESIGLPPHDRVLLASNPLVSGALPADTAAWLRLPASG</sequence>
<dbReference type="Pfam" id="PF00128">
    <property type="entry name" value="Alpha-amylase"/>
    <property type="match status" value="1"/>
</dbReference>
<dbReference type="InterPro" id="IPR017853">
    <property type="entry name" value="GH"/>
</dbReference>
<evidence type="ECO:0000313" key="3">
    <source>
        <dbReference type="EMBL" id="MDT0261212.1"/>
    </source>
</evidence>
<comment type="similarity">
    <text evidence="1">Belongs to the glycosyl hydrolase 13 family.</text>
</comment>
<dbReference type="EMBL" id="JAVREH010000006">
    <property type="protein sequence ID" value="MDT0261212.1"/>
    <property type="molecule type" value="Genomic_DNA"/>
</dbReference>
<dbReference type="Gene3D" id="3.20.20.80">
    <property type="entry name" value="Glycosidases"/>
    <property type="match status" value="1"/>
</dbReference>
<keyword evidence="4" id="KW-1185">Reference proteome</keyword>
<name>A0ABU2J8A1_9ACTN</name>
<dbReference type="SMART" id="SM00642">
    <property type="entry name" value="Aamy"/>
    <property type="match status" value="1"/>
</dbReference>
<dbReference type="GO" id="GO:0016787">
    <property type="term" value="F:hydrolase activity"/>
    <property type="evidence" value="ECO:0007669"/>
    <property type="project" value="UniProtKB-KW"/>
</dbReference>
<keyword evidence="3" id="KW-0378">Hydrolase</keyword>
<reference evidence="4" key="1">
    <citation type="submission" date="2023-07" db="EMBL/GenBank/DDBJ databases">
        <title>30 novel species of actinomycetes from the DSMZ collection.</title>
        <authorList>
            <person name="Nouioui I."/>
        </authorList>
    </citation>
    <scope>NUCLEOTIDE SEQUENCE [LARGE SCALE GENOMIC DNA]</scope>
    <source>
        <strain evidence="4">DSM 44399</strain>
    </source>
</reference>
<dbReference type="InterPro" id="IPR006047">
    <property type="entry name" value="GH13_cat_dom"/>
</dbReference>
<accession>A0ABU2J8A1</accession>
<dbReference type="CDD" id="cd11332">
    <property type="entry name" value="AmyAc_OligoGlu_TS"/>
    <property type="match status" value="1"/>
</dbReference>
<evidence type="ECO:0000259" key="2">
    <source>
        <dbReference type="SMART" id="SM00642"/>
    </source>
</evidence>
<organism evidence="3 4">
    <name type="scientific">Jatrophihabitans lederbergiae</name>
    <dbReference type="NCBI Taxonomy" id="3075547"/>
    <lineage>
        <taxon>Bacteria</taxon>
        <taxon>Bacillati</taxon>
        <taxon>Actinomycetota</taxon>
        <taxon>Actinomycetes</taxon>
        <taxon>Jatrophihabitantales</taxon>
        <taxon>Jatrophihabitantaceae</taxon>
        <taxon>Jatrophihabitans</taxon>
    </lineage>
</organism>
<dbReference type="Gene3D" id="3.90.400.10">
    <property type="entry name" value="Oligo-1,6-glucosidase, Domain 2"/>
    <property type="match status" value="1"/>
</dbReference>